<reference evidence="2" key="1">
    <citation type="submission" date="2021-07" db="EMBL/GenBank/DDBJ databases">
        <title>Elsinoe batatas strain:CRI-CJ2 Genome sequencing and assembly.</title>
        <authorList>
            <person name="Huang L."/>
        </authorList>
    </citation>
    <scope>NUCLEOTIDE SEQUENCE</scope>
    <source>
        <strain evidence="2">CRI-CJ2</strain>
    </source>
</reference>
<protein>
    <submittedName>
        <fullName evidence="2">Uncharacterized protein</fullName>
    </submittedName>
</protein>
<feature type="compositionally biased region" description="Basic residues" evidence="1">
    <location>
        <begin position="714"/>
        <end position="723"/>
    </location>
</feature>
<dbReference type="Proteomes" id="UP000809789">
    <property type="component" value="Unassembled WGS sequence"/>
</dbReference>
<gene>
    <name evidence="2" type="ORF">KVT40_003885</name>
</gene>
<comment type="caution">
    <text evidence="2">The sequence shown here is derived from an EMBL/GenBank/DDBJ whole genome shotgun (WGS) entry which is preliminary data.</text>
</comment>
<feature type="region of interest" description="Disordered" evidence="1">
    <location>
        <begin position="588"/>
        <end position="672"/>
    </location>
</feature>
<evidence type="ECO:0000313" key="3">
    <source>
        <dbReference type="Proteomes" id="UP000809789"/>
    </source>
</evidence>
<organism evidence="2 3">
    <name type="scientific">Elsinoe batatas</name>
    <dbReference type="NCBI Taxonomy" id="2601811"/>
    <lineage>
        <taxon>Eukaryota</taxon>
        <taxon>Fungi</taxon>
        <taxon>Dikarya</taxon>
        <taxon>Ascomycota</taxon>
        <taxon>Pezizomycotina</taxon>
        <taxon>Dothideomycetes</taxon>
        <taxon>Dothideomycetidae</taxon>
        <taxon>Myriangiales</taxon>
        <taxon>Elsinoaceae</taxon>
        <taxon>Elsinoe</taxon>
    </lineage>
</organism>
<proteinExistence type="predicted"/>
<feature type="compositionally biased region" description="Polar residues" evidence="1">
    <location>
        <begin position="234"/>
        <end position="249"/>
    </location>
</feature>
<accession>A0A8K0L2P9</accession>
<feature type="compositionally biased region" description="Basic residues" evidence="1">
    <location>
        <begin position="345"/>
        <end position="355"/>
    </location>
</feature>
<feature type="region of interest" description="Disordered" evidence="1">
    <location>
        <begin position="131"/>
        <end position="169"/>
    </location>
</feature>
<feature type="region of interest" description="Disordered" evidence="1">
    <location>
        <begin position="898"/>
        <end position="918"/>
    </location>
</feature>
<feature type="region of interest" description="Disordered" evidence="1">
    <location>
        <begin position="696"/>
        <end position="763"/>
    </location>
</feature>
<keyword evidence="3" id="KW-1185">Reference proteome</keyword>
<sequence>MKKHRWLWPTSHSLFLQNGLYKDVDLNAARAYSDDLLVPGSDDELDKEQRRAKRTRINGLATNFLAGQGLIISSASLRGPFGGPNDDNYPPSEAGMLPEPEEFDRLDDSMRHAEPTEPAVISADIVTRAMQDQSYQESPSARKRKPRGEEMVPPGMQTPSRTPSSSPPSAIEDLLAAVDEFGEKEPSEASPSMLDGIMNAKLLSFSAIDGPDIAAGINEAKRLSQAAIELAHSSHTLSTQSQDLHTGTPPNLIHDHSSGSKLAPNKGRPNASSPFMFRYKKGRKSRNRTATPPASDPAVALQTNKPSPVQARDIFDVPVDDDQEFVERHTNKRLRSFGRSDSGRSHLKGKLRKSMRNSGATFEYDAAAPPTPSRRSSAVQALEEPSKTIVHTDEITQAEKPELPSLIEDDGHEHAITPEEPTMQISTQAALREAHRDLLKSSPVASLLSPTKVERRPTSADASQSPPPAVTPFAKFHQRFTVHEHDTQEPAISTQAIFDAFSPFQISPVKQSVKQNQVRSPPQPSPVINAPSFTPINKPEDKLQEHRKEDLPEQAEQPSVVVMGQDLNAAPAIDAGWSFAALDAYPHADRPDEEPRDLSPIVQPRPNKGLKSMGFKVTKTSSQSQSQDSTRSNKCRTKQKPEFVNQESDRGEVVPKTAANDHGNDANIGMVPNEAHPTVVSQVESSVKVTQPLLTTEHSSTHPLSTGHSLSQSKKTKKRRRKSLPANSTQAKASQLPPSMSQPSLSRPAINKSDINRSFTPSRPQSFALSDIIADFSSSHPYVDFRNVLSQTSVNSLNTARPSLPAQKRGSVMDWDAESEAGDNIPSQADGPTDQPEPSNVSRVVDSMAVTDHPPTLASTGSFTKPSFPASRVRLSFDSQSPRKTGLSVVAEESFAANGSSRKGGLKSSLKKASREGIQDAQMETTMDIDMDFDIDASLNDLKNDVLGGWDVEEEARAL</sequence>
<feature type="compositionally biased region" description="Low complexity" evidence="1">
    <location>
        <begin position="899"/>
        <end position="908"/>
    </location>
</feature>
<feature type="compositionally biased region" description="Basic residues" evidence="1">
    <location>
        <begin position="278"/>
        <end position="287"/>
    </location>
</feature>
<feature type="compositionally biased region" description="Low complexity" evidence="1">
    <location>
        <begin position="734"/>
        <end position="748"/>
    </location>
</feature>
<evidence type="ECO:0000313" key="2">
    <source>
        <dbReference type="EMBL" id="KAG8628012.1"/>
    </source>
</evidence>
<feature type="compositionally biased region" description="Polar residues" evidence="1">
    <location>
        <begin position="696"/>
        <end position="713"/>
    </location>
</feature>
<feature type="region of interest" description="Disordered" evidence="1">
    <location>
        <begin position="441"/>
        <end position="469"/>
    </location>
</feature>
<feature type="region of interest" description="Disordered" evidence="1">
    <location>
        <begin position="234"/>
        <end position="305"/>
    </location>
</feature>
<feature type="region of interest" description="Disordered" evidence="1">
    <location>
        <begin position="512"/>
        <end position="556"/>
    </location>
</feature>
<feature type="region of interest" description="Disordered" evidence="1">
    <location>
        <begin position="798"/>
        <end position="841"/>
    </location>
</feature>
<dbReference type="OrthoDB" id="5419922at2759"/>
<evidence type="ECO:0000256" key="1">
    <source>
        <dbReference type="SAM" id="MobiDB-lite"/>
    </source>
</evidence>
<feature type="compositionally biased region" description="Low complexity" evidence="1">
    <location>
        <begin position="618"/>
        <end position="632"/>
    </location>
</feature>
<feature type="compositionally biased region" description="Basic and acidic residues" evidence="1">
    <location>
        <begin position="538"/>
        <end position="551"/>
    </location>
</feature>
<dbReference type="AlphaFoldDB" id="A0A8K0L2P9"/>
<feature type="region of interest" description="Disordered" evidence="1">
    <location>
        <begin position="330"/>
        <end position="376"/>
    </location>
</feature>
<dbReference type="EMBL" id="JAESVG020000004">
    <property type="protein sequence ID" value="KAG8628012.1"/>
    <property type="molecule type" value="Genomic_DNA"/>
</dbReference>
<feature type="compositionally biased region" description="Low complexity" evidence="1">
    <location>
        <begin position="158"/>
        <end position="169"/>
    </location>
</feature>
<feature type="region of interest" description="Disordered" evidence="1">
    <location>
        <begin position="77"/>
        <end position="100"/>
    </location>
</feature>
<name>A0A8K0L2P9_9PEZI</name>